<dbReference type="EnsemblPlants" id="TuG1812G0100001846.01.T02">
    <property type="protein sequence ID" value="TuG1812G0100001846.01.T02.cds443887"/>
    <property type="gene ID" value="TuG1812G0100001846.01"/>
</dbReference>
<reference evidence="2" key="1">
    <citation type="journal article" date="2013" name="Nature">
        <title>Draft genome of the wheat A-genome progenitor Triticum urartu.</title>
        <authorList>
            <person name="Ling H.Q."/>
            <person name="Zhao S."/>
            <person name="Liu D."/>
            <person name="Wang J."/>
            <person name="Sun H."/>
            <person name="Zhang C."/>
            <person name="Fan H."/>
            <person name="Li D."/>
            <person name="Dong L."/>
            <person name="Tao Y."/>
            <person name="Gao C."/>
            <person name="Wu H."/>
            <person name="Li Y."/>
            <person name="Cui Y."/>
            <person name="Guo X."/>
            <person name="Zheng S."/>
            <person name="Wang B."/>
            <person name="Yu K."/>
            <person name="Liang Q."/>
            <person name="Yang W."/>
            <person name="Lou X."/>
            <person name="Chen J."/>
            <person name="Feng M."/>
            <person name="Jian J."/>
            <person name="Zhang X."/>
            <person name="Luo G."/>
            <person name="Jiang Y."/>
            <person name="Liu J."/>
            <person name="Wang Z."/>
            <person name="Sha Y."/>
            <person name="Zhang B."/>
            <person name="Wu H."/>
            <person name="Tang D."/>
            <person name="Shen Q."/>
            <person name="Xue P."/>
            <person name="Zou S."/>
            <person name="Wang X."/>
            <person name="Liu X."/>
            <person name="Wang F."/>
            <person name="Yang Y."/>
            <person name="An X."/>
            <person name="Dong Z."/>
            <person name="Zhang K."/>
            <person name="Zhang X."/>
            <person name="Luo M.C."/>
            <person name="Dvorak J."/>
            <person name="Tong Y."/>
            <person name="Wang J."/>
            <person name="Yang H."/>
            <person name="Li Z."/>
            <person name="Wang D."/>
            <person name="Zhang A."/>
            <person name="Wang J."/>
        </authorList>
    </citation>
    <scope>NUCLEOTIDE SEQUENCE</scope>
    <source>
        <strain evidence="2">cv. G1812</strain>
    </source>
</reference>
<accession>A0A8R7K0D4</accession>
<protein>
    <submittedName>
        <fullName evidence="1">Uncharacterized protein</fullName>
    </submittedName>
</protein>
<evidence type="ECO:0000313" key="2">
    <source>
        <dbReference type="Proteomes" id="UP000015106"/>
    </source>
</evidence>
<dbReference type="Gramene" id="TuG1812G0100001846.01.T02">
    <property type="protein sequence ID" value="TuG1812G0100001846.01.T02.cds443887"/>
    <property type="gene ID" value="TuG1812G0100001846.01"/>
</dbReference>
<reference evidence="1" key="3">
    <citation type="submission" date="2022-06" db="UniProtKB">
        <authorList>
            <consortium name="EnsemblPlants"/>
        </authorList>
    </citation>
    <scope>IDENTIFICATION</scope>
</reference>
<sequence length="70" mass="8179">MLCDASFCTPNRLLRKRNKSSCIRVYFGVCIDGRIIVPLLCTNSFIYTVGSSLYKFPDNCRLMLIFFWKE</sequence>
<name>A0A8R7K0D4_TRIUA</name>
<proteinExistence type="predicted"/>
<dbReference type="AlphaFoldDB" id="A0A8R7K0D4"/>
<keyword evidence="2" id="KW-1185">Reference proteome</keyword>
<reference evidence="1" key="2">
    <citation type="submission" date="2018-03" db="EMBL/GenBank/DDBJ databases">
        <title>The Triticum urartu genome reveals the dynamic nature of wheat genome evolution.</title>
        <authorList>
            <person name="Ling H."/>
            <person name="Ma B."/>
            <person name="Shi X."/>
            <person name="Liu H."/>
            <person name="Dong L."/>
            <person name="Sun H."/>
            <person name="Cao Y."/>
            <person name="Gao Q."/>
            <person name="Zheng S."/>
            <person name="Li Y."/>
            <person name="Yu Y."/>
            <person name="Du H."/>
            <person name="Qi M."/>
            <person name="Li Y."/>
            <person name="Yu H."/>
            <person name="Cui Y."/>
            <person name="Wang N."/>
            <person name="Chen C."/>
            <person name="Wu H."/>
            <person name="Zhao Y."/>
            <person name="Zhang J."/>
            <person name="Li Y."/>
            <person name="Zhou W."/>
            <person name="Zhang B."/>
            <person name="Hu W."/>
            <person name="Eijk M."/>
            <person name="Tang J."/>
            <person name="Witsenboer H."/>
            <person name="Zhao S."/>
            <person name="Li Z."/>
            <person name="Zhang A."/>
            <person name="Wang D."/>
            <person name="Liang C."/>
        </authorList>
    </citation>
    <scope>NUCLEOTIDE SEQUENCE [LARGE SCALE GENOMIC DNA]</scope>
    <source>
        <strain evidence="1">cv. G1812</strain>
    </source>
</reference>
<dbReference type="Proteomes" id="UP000015106">
    <property type="component" value="Chromosome 1"/>
</dbReference>
<evidence type="ECO:0000313" key="1">
    <source>
        <dbReference type="EnsemblPlants" id="TuG1812G0100001846.01.T02.cds443887"/>
    </source>
</evidence>
<organism evidence="1 2">
    <name type="scientific">Triticum urartu</name>
    <name type="common">Red wild einkorn</name>
    <name type="synonym">Crithodium urartu</name>
    <dbReference type="NCBI Taxonomy" id="4572"/>
    <lineage>
        <taxon>Eukaryota</taxon>
        <taxon>Viridiplantae</taxon>
        <taxon>Streptophyta</taxon>
        <taxon>Embryophyta</taxon>
        <taxon>Tracheophyta</taxon>
        <taxon>Spermatophyta</taxon>
        <taxon>Magnoliopsida</taxon>
        <taxon>Liliopsida</taxon>
        <taxon>Poales</taxon>
        <taxon>Poaceae</taxon>
        <taxon>BOP clade</taxon>
        <taxon>Pooideae</taxon>
        <taxon>Triticodae</taxon>
        <taxon>Triticeae</taxon>
        <taxon>Triticinae</taxon>
        <taxon>Triticum</taxon>
    </lineage>
</organism>